<dbReference type="SUPFAM" id="SSF55811">
    <property type="entry name" value="Nudix"/>
    <property type="match status" value="1"/>
</dbReference>
<keyword evidence="5" id="KW-1185">Reference proteome</keyword>
<dbReference type="PROSITE" id="PS51462">
    <property type="entry name" value="NUDIX"/>
    <property type="match status" value="1"/>
</dbReference>
<gene>
    <name evidence="4" type="ORF">NDN08_002285</name>
</gene>
<feature type="domain" description="Nudix hydrolase" evidence="3">
    <location>
        <begin position="48"/>
        <end position="189"/>
    </location>
</feature>
<proteinExistence type="inferred from homology"/>
<keyword evidence="1 2" id="KW-0378">Hydrolase</keyword>
<organism evidence="4 5">
    <name type="scientific">Rhodosorus marinus</name>
    <dbReference type="NCBI Taxonomy" id="101924"/>
    <lineage>
        <taxon>Eukaryota</taxon>
        <taxon>Rhodophyta</taxon>
        <taxon>Stylonematophyceae</taxon>
        <taxon>Stylonematales</taxon>
        <taxon>Stylonemataceae</taxon>
        <taxon>Rhodosorus</taxon>
    </lineage>
</organism>
<evidence type="ECO:0000313" key="5">
    <source>
        <dbReference type="Proteomes" id="UP001157974"/>
    </source>
</evidence>
<dbReference type="InterPro" id="IPR015797">
    <property type="entry name" value="NUDIX_hydrolase-like_dom_sf"/>
</dbReference>
<evidence type="ECO:0000313" key="4">
    <source>
        <dbReference type="EMBL" id="KAJ8905780.1"/>
    </source>
</evidence>
<dbReference type="PANTHER" id="PTHR11839:SF1">
    <property type="entry name" value="ADP-SUGAR PYROPHOSPHATASE"/>
    <property type="match status" value="1"/>
</dbReference>
<dbReference type="Proteomes" id="UP001157974">
    <property type="component" value="Unassembled WGS sequence"/>
</dbReference>
<dbReference type="Gene3D" id="3.90.79.10">
    <property type="entry name" value="Nucleoside Triphosphate Pyrophosphohydrolase"/>
    <property type="match status" value="1"/>
</dbReference>
<dbReference type="Pfam" id="PF00293">
    <property type="entry name" value="NUDIX"/>
    <property type="match status" value="1"/>
</dbReference>
<dbReference type="InterPro" id="IPR020084">
    <property type="entry name" value="NUDIX_hydrolase_CS"/>
</dbReference>
<dbReference type="GO" id="GO:0005634">
    <property type="term" value="C:nucleus"/>
    <property type="evidence" value="ECO:0007669"/>
    <property type="project" value="TreeGrafter"/>
</dbReference>
<dbReference type="InterPro" id="IPR000086">
    <property type="entry name" value="NUDIX_hydrolase_dom"/>
</dbReference>
<dbReference type="EMBL" id="JAMWBK010000004">
    <property type="protein sequence ID" value="KAJ8905780.1"/>
    <property type="molecule type" value="Genomic_DNA"/>
</dbReference>
<comment type="similarity">
    <text evidence="2">Belongs to the Nudix hydrolase family.</text>
</comment>
<dbReference type="GO" id="GO:0006753">
    <property type="term" value="P:nucleoside phosphate metabolic process"/>
    <property type="evidence" value="ECO:0007669"/>
    <property type="project" value="TreeGrafter"/>
</dbReference>
<evidence type="ECO:0000256" key="2">
    <source>
        <dbReference type="RuleBase" id="RU003476"/>
    </source>
</evidence>
<name>A0AAV8UTA0_9RHOD</name>
<dbReference type="PANTHER" id="PTHR11839">
    <property type="entry name" value="UDP/ADP-SUGAR PYROPHOSPHATASE"/>
    <property type="match status" value="1"/>
</dbReference>
<protein>
    <recommendedName>
        <fullName evidence="3">Nudix hydrolase domain-containing protein</fullName>
    </recommendedName>
</protein>
<dbReference type="GO" id="GO:0019693">
    <property type="term" value="P:ribose phosphate metabolic process"/>
    <property type="evidence" value="ECO:0007669"/>
    <property type="project" value="TreeGrafter"/>
</dbReference>
<dbReference type="PROSITE" id="PS00893">
    <property type="entry name" value="NUDIX_BOX"/>
    <property type="match status" value="1"/>
</dbReference>
<evidence type="ECO:0000259" key="3">
    <source>
        <dbReference type="PROSITE" id="PS51462"/>
    </source>
</evidence>
<dbReference type="PRINTS" id="PR00502">
    <property type="entry name" value="NUDIXFAMILY"/>
</dbReference>
<reference evidence="4 5" key="1">
    <citation type="journal article" date="2023" name="Nat. Commun.">
        <title>Origin of minicircular mitochondrial genomes in red algae.</title>
        <authorList>
            <person name="Lee Y."/>
            <person name="Cho C.H."/>
            <person name="Lee Y.M."/>
            <person name="Park S.I."/>
            <person name="Yang J.H."/>
            <person name="West J.A."/>
            <person name="Bhattacharya D."/>
            <person name="Yoon H.S."/>
        </authorList>
    </citation>
    <scope>NUCLEOTIDE SEQUENCE [LARGE SCALE GENOMIC DNA]</scope>
    <source>
        <strain evidence="4 5">CCMP1338</strain>
        <tissue evidence="4">Whole cell</tissue>
    </source>
</reference>
<dbReference type="CDD" id="cd18888">
    <property type="entry name" value="NUDIX_ADPRase_Nudt5"/>
    <property type="match status" value="1"/>
</dbReference>
<sequence>MSDHITKNIRVEEVARTKFLKLETITWTDGKQERLWNSAARTTRSAGNDVDAVAILSRLKSEINPPSTLVVVQYRPPVGGKTVELPAGLIDPGETAEEAAVRELREETGYVGFAKTSSPVTCLSPGLTNEAIKTIIVDVDLSDPRNANPKQALDDGENIEVRRIPLADLLPELNKLAAEGFVIFNGLYTLALGMSMRHE</sequence>
<dbReference type="InterPro" id="IPR020476">
    <property type="entry name" value="Nudix_hydrolase"/>
</dbReference>
<dbReference type="GO" id="GO:0047631">
    <property type="term" value="F:ADP-ribose diphosphatase activity"/>
    <property type="evidence" value="ECO:0007669"/>
    <property type="project" value="TreeGrafter"/>
</dbReference>
<comment type="caution">
    <text evidence="4">The sequence shown here is derived from an EMBL/GenBank/DDBJ whole genome shotgun (WGS) entry which is preliminary data.</text>
</comment>
<evidence type="ECO:0000256" key="1">
    <source>
        <dbReference type="ARBA" id="ARBA00022801"/>
    </source>
</evidence>
<accession>A0AAV8UTA0</accession>
<dbReference type="AlphaFoldDB" id="A0AAV8UTA0"/>